<keyword evidence="3" id="KW-0805">Transcription regulation</keyword>
<dbReference type="GO" id="GO:0003677">
    <property type="term" value="F:DNA binding"/>
    <property type="evidence" value="ECO:0007669"/>
    <property type="project" value="UniProtKB-KW"/>
</dbReference>
<protein>
    <submittedName>
        <fullName evidence="8">Two-component system, OmpR family, response regulator ResD</fullName>
    </submittedName>
</protein>
<dbReference type="PROSITE" id="PS50110">
    <property type="entry name" value="RESPONSE_REGULATORY"/>
    <property type="match status" value="1"/>
</dbReference>
<dbReference type="OrthoDB" id="9797769at2"/>
<dbReference type="GO" id="GO:0000160">
    <property type="term" value="P:phosphorelay signal transduction system"/>
    <property type="evidence" value="ECO:0007669"/>
    <property type="project" value="UniProtKB-KW"/>
</dbReference>
<evidence type="ECO:0000256" key="2">
    <source>
        <dbReference type="ARBA" id="ARBA00023012"/>
    </source>
</evidence>
<dbReference type="InterPro" id="IPR011006">
    <property type="entry name" value="CheY-like_superfamily"/>
</dbReference>
<feature type="modified residue" description="4-aspartylphosphate" evidence="6">
    <location>
        <position position="53"/>
    </location>
</feature>
<evidence type="ECO:0000256" key="1">
    <source>
        <dbReference type="ARBA" id="ARBA00022553"/>
    </source>
</evidence>
<dbReference type="PANTHER" id="PTHR44591">
    <property type="entry name" value="STRESS RESPONSE REGULATOR PROTEIN 1"/>
    <property type="match status" value="1"/>
</dbReference>
<dbReference type="EMBL" id="FOBW01000007">
    <property type="protein sequence ID" value="SEM93386.1"/>
    <property type="molecule type" value="Genomic_DNA"/>
</dbReference>
<sequence length="118" mass="13093">MSLKILIVEDESRISHLLSMYLKRESFHVDVADNGDDGLTKALDEDYDTIILDVFMPGKDGFMVLEGIRQHKNTPVIMLSAQSGEFDQSKGFDLGANAFISKPFSPSEVVSKVKEILA</sequence>
<dbReference type="Pfam" id="PF00072">
    <property type="entry name" value="Response_reg"/>
    <property type="match status" value="1"/>
</dbReference>
<evidence type="ECO:0000256" key="3">
    <source>
        <dbReference type="ARBA" id="ARBA00023015"/>
    </source>
</evidence>
<dbReference type="SMART" id="SM00448">
    <property type="entry name" value="REC"/>
    <property type="match status" value="1"/>
</dbReference>
<dbReference type="CDD" id="cd17574">
    <property type="entry name" value="REC_OmpR"/>
    <property type="match status" value="1"/>
</dbReference>
<dbReference type="SUPFAM" id="SSF52172">
    <property type="entry name" value="CheY-like"/>
    <property type="match status" value="1"/>
</dbReference>
<keyword evidence="5" id="KW-0804">Transcription</keyword>
<proteinExistence type="predicted"/>
<dbReference type="RefSeq" id="WP_090745116.1">
    <property type="nucleotide sequence ID" value="NZ_FOBW01000007.1"/>
</dbReference>
<organism evidence="8 9">
    <name type="scientific">Mesobacillus persicus</name>
    <dbReference type="NCBI Taxonomy" id="930146"/>
    <lineage>
        <taxon>Bacteria</taxon>
        <taxon>Bacillati</taxon>
        <taxon>Bacillota</taxon>
        <taxon>Bacilli</taxon>
        <taxon>Bacillales</taxon>
        <taxon>Bacillaceae</taxon>
        <taxon>Mesobacillus</taxon>
    </lineage>
</organism>
<evidence type="ECO:0000313" key="9">
    <source>
        <dbReference type="Proteomes" id="UP000198553"/>
    </source>
</evidence>
<evidence type="ECO:0000259" key="7">
    <source>
        <dbReference type="PROSITE" id="PS50110"/>
    </source>
</evidence>
<dbReference type="Gene3D" id="3.40.50.2300">
    <property type="match status" value="1"/>
</dbReference>
<gene>
    <name evidence="8" type="ORF">SAMN05192533_10748</name>
</gene>
<reference evidence="9" key="1">
    <citation type="submission" date="2016-10" db="EMBL/GenBank/DDBJ databases">
        <authorList>
            <person name="Varghese N."/>
            <person name="Submissions S."/>
        </authorList>
    </citation>
    <scope>NUCLEOTIDE SEQUENCE [LARGE SCALE GENOMIC DNA]</scope>
    <source>
        <strain evidence="9">B48,IBRC-M 10115,DSM 25386,CECT 8001</strain>
    </source>
</reference>
<accession>A0A1H8CEE3</accession>
<dbReference type="FunFam" id="3.40.50.2300:FF:000001">
    <property type="entry name" value="DNA-binding response regulator PhoB"/>
    <property type="match status" value="1"/>
</dbReference>
<dbReference type="InterPro" id="IPR050595">
    <property type="entry name" value="Bact_response_regulator"/>
</dbReference>
<evidence type="ECO:0000256" key="5">
    <source>
        <dbReference type="ARBA" id="ARBA00023163"/>
    </source>
</evidence>
<evidence type="ECO:0000256" key="6">
    <source>
        <dbReference type="PROSITE-ProRule" id="PRU00169"/>
    </source>
</evidence>
<keyword evidence="9" id="KW-1185">Reference proteome</keyword>
<dbReference type="InterPro" id="IPR001789">
    <property type="entry name" value="Sig_transdc_resp-reg_receiver"/>
</dbReference>
<keyword evidence="1 6" id="KW-0597">Phosphoprotein</keyword>
<keyword evidence="2" id="KW-0902">Two-component regulatory system</keyword>
<dbReference type="STRING" id="930146.SAMN05192533_10748"/>
<name>A0A1H8CEE3_9BACI</name>
<feature type="domain" description="Response regulatory" evidence="7">
    <location>
        <begin position="4"/>
        <end position="117"/>
    </location>
</feature>
<keyword evidence="4" id="KW-0238">DNA-binding</keyword>
<evidence type="ECO:0000256" key="4">
    <source>
        <dbReference type="ARBA" id="ARBA00023125"/>
    </source>
</evidence>
<dbReference type="AlphaFoldDB" id="A0A1H8CEE3"/>
<evidence type="ECO:0000313" key="8">
    <source>
        <dbReference type="EMBL" id="SEM93386.1"/>
    </source>
</evidence>
<dbReference type="PANTHER" id="PTHR44591:SF14">
    <property type="entry name" value="PROTEIN PILG"/>
    <property type="match status" value="1"/>
</dbReference>
<dbReference type="Proteomes" id="UP000198553">
    <property type="component" value="Unassembled WGS sequence"/>
</dbReference>